<dbReference type="InterPro" id="IPR044135">
    <property type="entry name" value="Met-tRNA-FMT_C"/>
</dbReference>
<organism evidence="8 9">
    <name type="scientific">Fervidicella metallireducens AeB</name>
    <dbReference type="NCBI Taxonomy" id="1403537"/>
    <lineage>
        <taxon>Bacteria</taxon>
        <taxon>Bacillati</taxon>
        <taxon>Bacillota</taxon>
        <taxon>Clostridia</taxon>
        <taxon>Eubacteriales</taxon>
        <taxon>Clostridiaceae</taxon>
        <taxon>Fervidicella</taxon>
    </lineage>
</organism>
<dbReference type="EMBL" id="AZQP01000006">
    <property type="protein sequence ID" value="EYE89275.1"/>
    <property type="molecule type" value="Genomic_DNA"/>
</dbReference>
<dbReference type="Pfam" id="PF00551">
    <property type="entry name" value="Formyl_trans_N"/>
    <property type="match status" value="1"/>
</dbReference>
<protein>
    <recommendedName>
        <fullName evidence="2 5">Methionyl-tRNA formyltransferase</fullName>
        <ecNumber evidence="2 5">2.1.2.9</ecNumber>
    </recommendedName>
</protein>
<proteinExistence type="inferred from homology"/>
<name>A0A017RZA9_9CLOT</name>
<evidence type="ECO:0000313" key="9">
    <source>
        <dbReference type="Proteomes" id="UP000019681"/>
    </source>
</evidence>
<evidence type="ECO:0000256" key="2">
    <source>
        <dbReference type="ARBA" id="ARBA00012261"/>
    </source>
</evidence>
<dbReference type="Proteomes" id="UP000019681">
    <property type="component" value="Unassembled WGS sequence"/>
</dbReference>
<dbReference type="InterPro" id="IPR005793">
    <property type="entry name" value="Formyl_trans_C"/>
</dbReference>
<dbReference type="AlphaFoldDB" id="A0A017RZA9"/>
<comment type="function">
    <text evidence="5">Attaches a formyl group to the free amino group of methionyl-tRNA(fMet). The formyl group appears to play a dual role in the initiator identity of N-formylmethionyl-tRNA by promoting its recognition by IF2 and preventing the misappropriation of this tRNA by the elongation apparatus.</text>
</comment>
<dbReference type="GO" id="GO:0004479">
    <property type="term" value="F:methionyl-tRNA formyltransferase activity"/>
    <property type="evidence" value="ECO:0007669"/>
    <property type="project" value="UniProtKB-UniRule"/>
</dbReference>
<evidence type="ECO:0000259" key="6">
    <source>
        <dbReference type="Pfam" id="PF00551"/>
    </source>
</evidence>
<dbReference type="PROSITE" id="PS00373">
    <property type="entry name" value="GART"/>
    <property type="match status" value="1"/>
</dbReference>
<dbReference type="SUPFAM" id="SSF53328">
    <property type="entry name" value="Formyltransferase"/>
    <property type="match status" value="1"/>
</dbReference>
<gene>
    <name evidence="5" type="primary">fmt</name>
    <name evidence="8" type="ORF">Q428_03095</name>
</gene>
<dbReference type="PANTHER" id="PTHR11138:SF5">
    <property type="entry name" value="METHIONYL-TRNA FORMYLTRANSFERASE, MITOCHONDRIAL"/>
    <property type="match status" value="1"/>
</dbReference>
<dbReference type="GO" id="GO:0005829">
    <property type="term" value="C:cytosol"/>
    <property type="evidence" value="ECO:0007669"/>
    <property type="project" value="TreeGrafter"/>
</dbReference>
<dbReference type="SUPFAM" id="SSF50486">
    <property type="entry name" value="FMT C-terminal domain-like"/>
    <property type="match status" value="1"/>
</dbReference>
<evidence type="ECO:0000256" key="1">
    <source>
        <dbReference type="ARBA" id="ARBA00010699"/>
    </source>
</evidence>
<comment type="similarity">
    <text evidence="1 5">Belongs to the Fmt family.</text>
</comment>
<keyword evidence="3 5" id="KW-0808">Transferase</keyword>
<feature type="binding site" evidence="5">
    <location>
        <begin position="109"/>
        <end position="112"/>
    </location>
    <ligand>
        <name>(6S)-5,6,7,8-tetrahydrofolate</name>
        <dbReference type="ChEBI" id="CHEBI:57453"/>
    </ligand>
</feature>
<dbReference type="Pfam" id="PF02911">
    <property type="entry name" value="Formyl_trans_C"/>
    <property type="match status" value="1"/>
</dbReference>
<comment type="catalytic activity">
    <reaction evidence="5">
        <text>L-methionyl-tRNA(fMet) + (6R)-10-formyltetrahydrofolate = N-formyl-L-methionyl-tRNA(fMet) + (6S)-5,6,7,8-tetrahydrofolate + H(+)</text>
        <dbReference type="Rhea" id="RHEA:24380"/>
        <dbReference type="Rhea" id="RHEA-COMP:9952"/>
        <dbReference type="Rhea" id="RHEA-COMP:9953"/>
        <dbReference type="ChEBI" id="CHEBI:15378"/>
        <dbReference type="ChEBI" id="CHEBI:57453"/>
        <dbReference type="ChEBI" id="CHEBI:78530"/>
        <dbReference type="ChEBI" id="CHEBI:78844"/>
        <dbReference type="ChEBI" id="CHEBI:195366"/>
        <dbReference type="EC" id="2.1.2.9"/>
    </reaction>
</comment>
<dbReference type="InterPro" id="IPR001555">
    <property type="entry name" value="GART_AS"/>
</dbReference>
<dbReference type="EC" id="2.1.2.9" evidence="2 5"/>
<reference evidence="8 9" key="1">
    <citation type="journal article" date="2014" name="Genome Announc.">
        <title>Draft Genome Sequence of Fervidicella metallireducens Strain AeBT, an Iron-Reducing Thermoanaerobe from the Great Artesian Basin.</title>
        <authorList>
            <person name="Patel B.K."/>
        </authorList>
    </citation>
    <scope>NUCLEOTIDE SEQUENCE [LARGE SCALE GENOMIC DNA]</scope>
    <source>
        <strain evidence="8 9">AeB</strain>
    </source>
</reference>
<dbReference type="InterPro" id="IPR041711">
    <property type="entry name" value="Met-tRNA-FMT_N"/>
</dbReference>
<evidence type="ECO:0000259" key="7">
    <source>
        <dbReference type="Pfam" id="PF02911"/>
    </source>
</evidence>
<dbReference type="PANTHER" id="PTHR11138">
    <property type="entry name" value="METHIONYL-TRNA FORMYLTRANSFERASE"/>
    <property type="match status" value="1"/>
</dbReference>
<sequence>MRIIFAGTPEFAVPTLEKILEKHDVVAVLTQPDKPKGRGQKVQYSPVKELALKCNIPVYQPSKLKSDREVIDKLKDLNPDVIVVVAYGQILSKEVLDIPKYGCINVHASLLPKLRGAAPINWSIINGDTKTGITTMKMDVGLDTGDMLLKSEVEIGENETAGELHDRLMFLGAEVLIETLDRIEVNQVIPEKQDDSMSSYAPMLNKELGKINWNLDSKTINNLIRGVTPWPGAFTYYQNKMLKIWKSCIGDYSGNSSPGQVVGVDRNGIEVACKNGSLIIKEVQEVGGKRLDIQAYLNGHNISVGDIFE</sequence>
<dbReference type="InterPro" id="IPR011034">
    <property type="entry name" value="Formyl_transferase-like_C_sf"/>
</dbReference>
<dbReference type="InterPro" id="IPR036477">
    <property type="entry name" value="Formyl_transf_N_sf"/>
</dbReference>
<evidence type="ECO:0000256" key="5">
    <source>
        <dbReference type="HAMAP-Rule" id="MF_00182"/>
    </source>
</evidence>
<evidence type="ECO:0000256" key="4">
    <source>
        <dbReference type="ARBA" id="ARBA00022917"/>
    </source>
</evidence>
<dbReference type="InterPro" id="IPR002376">
    <property type="entry name" value="Formyl_transf_N"/>
</dbReference>
<dbReference type="NCBIfam" id="TIGR00460">
    <property type="entry name" value="fmt"/>
    <property type="match status" value="1"/>
</dbReference>
<dbReference type="RefSeq" id="WP_035378051.1">
    <property type="nucleotide sequence ID" value="NZ_AZQP01000006.1"/>
</dbReference>
<keyword evidence="9" id="KW-1185">Reference proteome</keyword>
<dbReference type="InterPro" id="IPR005794">
    <property type="entry name" value="Fmt"/>
</dbReference>
<dbReference type="HAMAP" id="MF_00182">
    <property type="entry name" value="Formyl_trans"/>
    <property type="match status" value="1"/>
</dbReference>
<feature type="domain" description="Formyl transferase C-terminal" evidence="7">
    <location>
        <begin position="204"/>
        <end position="301"/>
    </location>
</feature>
<evidence type="ECO:0000313" key="8">
    <source>
        <dbReference type="EMBL" id="EYE89275.1"/>
    </source>
</evidence>
<dbReference type="OrthoDB" id="9802815at2"/>
<accession>A0A017RZA9</accession>
<keyword evidence="4 5" id="KW-0648">Protein biosynthesis</keyword>
<dbReference type="CDD" id="cd08646">
    <property type="entry name" value="FMT_core_Met-tRNA-FMT_N"/>
    <property type="match status" value="1"/>
</dbReference>
<evidence type="ECO:0000256" key="3">
    <source>
        <dbReference type="ARBA" id="ARBA00022679"/>
    </source>
</evidence>
<dbReference type="CDD" id="cd08704">
    <property type="entry name" value="Met_tRNA_FMT_C"/>
    <property type="match status" value="1"/>
</dbReference>
<dbReference type="Gene3D" id="3.40.50.12230">
    <property type="match status" value="1"/>
</dbReference>
<dbReference type="STRING" id="1403537.Q428_03095"/>
<feature type="domain" description="Formyl transferase N-terminal" evidence="6">
    <location>
        <begin position="1"/>
        <end position="180"/>
    </location>
</feature>
<dbReference type="FunFam" id="3.40.50.12230:FF:000001">
    <property type="entry name" value="Methionyl-tRNA formyltransferase"/>
    <property type="match status" value="1"/>
</dbReference>
<comment type="caution">
    <text evidence="8">The sequence shown here is derived from an EMBL/GenBank/DDBJ whole genome shotgun (WGS) entry which is preliminary data.</text>
</comment>